<accession>A0ABX7SYX7</accession>
<organism evidence="2 3">
    <name type="scientific">Parasphingorhabdus cellanae</name>
    <dbReference type="NCBI Taxonomy" id="2806553"/>
    <lineage>
        <taxon>Bacteria</taxon>
        <taxon>Pseudomonadati</taxon>
        <taxon>Pseudomonadota</taxon>
        <taxon>Alphaproteobacteria</taxon>
        <taxon>Sphingomonadales</taxon>
        <taxon>Sphingomonadaceae</taxon>
        <taxon>Parasphingorhabdus</taxon>
    </lineage>
</organism>
<feature type="transmembrane region" description="Helical" evidence="1">
    <location>
        <begin position="399"/>
        <end position="417"/>
    </location>
</feature>
<evidence type="ECO:0000313" key="2">
    <source>
        <dbReference type="EMBL" id="QTD54473.1"/>
    </source>
</evidence>
<proteinExistence type="predicted"/>
<keyword evidence="1" id="KW-1133">Transmembrane helix</keyword>
<feature type="transmembrane region" description="Helical" evidence="1">
    <location>
        <begin position="135"/>
        <end position="157"/>
    </location>
</feature>
<feature type="transmembrane region" description="Helical" evidence="1">
    <location>
        <begin position="368"/>
        <end position="393"/>
    </location>
</feature>
<dbReference type="PANTHER" id="PTHR34219:SF3">
    <property type="entry name" value="BLL7967 PROTEIN"/>
    <property type="match status" value="1"/>
</dbReference>
<dbReference type="RefSeq" id="WP_207986307.1">
    <property type="nucleotide sequence ID" value="NZ_CP071794.1"/>
</dbReference>
<dbReference type="Proteomes" id="UP000663923">
    <property type="component" value="Chromosome"/>
</dbReference>
<dbReference type="PANTHER" id="PTHR34219">
    <property type="entry name" value="IRON-REGULATED INNER MEMBRANE PROTEIN-RELATED"/>
    <property type="match status" value="1"/>
</dbReference>
<dbReference type="Pfam" id="PF03929">
    <property type="entry name" value="PepSY_TM"/>
    <property type="match status" value="1"/>
</dbReference>
<feature type="transmembrane region" description="Helical" evidence="1">
    <location>
        <begin position="21"/>
        <end position="40"/>
    </location>
</feature>
<evidence type="ECO:0000313" key="3">
    <source>
        <dbReference type="Proteomes" id="UP000663923"/>
    </source>
</evidence>
<reference evidence="2 3" key="1">
    <citation type="submission" date="2021-03" db="EMBL/GenBank/DDBJ databases">
        <title>Complete genome of Parasphingorhabdus_sp.JHSY0214.</title>
        <authorList>
            <person name="Yoo J.H."/>
            <person name="Bae J.W."/>
        </authorList>
    </citation>
    <scope>NUCLEOTIDE SEQUENCE [LARGE SCALE GENOMIC DNA]</scope>
    <source>
        <strain evidence="2 3">JHSY0214</strain>
    </source>
</reference>
<feature type="transmembrane region" description="Helical" evidence="1">
    <location>
        <begin position="335"/>
        <end position="356"/>
    </location>
</feature>
<keyword evidence="3" id="KW-1185">Reference proteome</keyword>
<evidence type="ECO:0000256" key="1">
    <source>
        <dbReference type="SAM" id="Phobius"/>
    </source>
</evidence>
<keyword evidence="1" id="KW-0812">Transmembrane</keyword>
<protein>
    <submittedName>
        <fullName evidence="2">PepSY domain-containing protein</fullName>
    </submittedName>
</protein>
<sequence length="442" mass="47066">MKALQSDIVRKSLSAHGLVGLVLAALIYQICLTGTLSVFAGELRQIERSTAPTVEAVTPEGYARAVEEGLVILAGGEGPIIILGPTEPLPRLEIRVPGKQSVYADAQGVPTIETGTPFTDFVTELHEALHLPSPWGTAIVALAGIALLALLISGIAAHTRIFRDAFRLRLGGNERLEQADFHNRTGVWGLPFHVIVTVSGIYLALLPLLGAPLAFLAYDGDIDRAMTEQMGPQVEGTGTRQPAPDIADLIRTVERENAPAKVSFVMIENPASDRQIIHIDTDVPRQLVSGESYRFDGTGRALGPAGFADGAPEKQVQAAMFPLHFGTFGGLPVRLVYGISGVALCWLCATGMRIYLVRRRQAGRANPLLERLWAGVAWGQPAALALTFAATAIGFDPPITYLTATGFALGIFSLPIRLQALRKAAGTVIVFATIGGGFFPVL</sequence>
<feature type="transmembrane region" description="Helical" evidence="1">
    <location>
        <begin position="194"/>
        <end position="218"/>
    </location>
</feature>
<gene>
    <name evidence="2" type="ORF">J4G78_09185</name>
</gene>
<dbReference type="InterPro" id="IPR005625">
    <property type="entry name" value="PepSY-ass_TM"/>
</dbReference>
<name>A0ABX7SYX7_9SPHN</name>
<keyword evidence="1" id="KW-0472">Membrane</keyword>
<dbReference type="EMBL" id="CP071794">
    <property type="protein sequence ID" value="QTD54473.1"/>
    <property type="molecule type" value="Genomic_DNA"/>
</dbReference>